<keyword evidence="3" id="KW-1185">Reference proteome</keyword>
<dbReference type="AlphaFoldDB" id="A0A7Z0PFV4"/>
<protein>
    <recommendedName>
        <fullName evidence="1">Haemolysin activator HlyB C-terminal domain-containing protein</fullName>
    </recommendedName>
</protein>
<proteinExistence type="predicted"/>
<name>A0A7Z0PFV4_9FUSO</name>
<feature type="non-terminal residue" evidence="2">
    <location>
        <position position="156"/>
    </location>
</feature>
<evidence type="ECO:0000259" key="1">
    <source>
        <dbReference type="Pfam" id="PF03865"/>
    </source>
</evidence>
<evidence type="ECO:0000313" key="2">
    <source>
        <dbReference type="EMBL" id="NYV28467.1"/>
    </source>
</evidence>
<dbReference type="EMBL" id="JABMKT010000060">
    <property type="protein sequence ID" value="NYV28467.1"/>
    <property type="molecule type" value="Genomic_DNA"/>
</dbReference>
<evidence type="ECO:0000313" key="3">
    <source>
        <dbReference type="Proteomes" id="UP000526184"/>
    </source>
</evidence>
<feature type="domain" description="Haemolysin activator HlyB C-terminal" evidence="1">
    <location>
        <begin position="47"/>
        <end position="148"/>
    </location>
</feature>
<reference evidence="2 3" key="1">
    <citation type="submission" date="2020-05" db="EMBL/GenBank/DDBJ databases">
        <title>Streptobacillus felis strain LHL191014123.</title>
        <authorList>
            <person name="Fawzy A."/>
            <person name="Rau J."/>
            <person name="Risse K."/>
            <person name="Schauerte N."/>
            <person name="Geiger C."/>
            <person name="Blom J."/>
            <person name="Imirzalioglu C."/>
            <person name="Falgenhauer J."/>
            <person name="Bach A."/>
            <person name="Herden C."/>
            <person name="Eisenberg T."/>
        </authorList>
    </citation>
    <scope>NUCLEOTIDE SEQUENCE [LARGE SCALE GENOMIC DNA]</scope>
    <source>
        <strain evidence="2 3">LHL191014123</strain>
    </source>
</reference>
<sequence>MAISLNSDLKSLEELDVLKIDTLVSNLKYTKSNNIDVSIEPSIEEDKSNIIITNKKTNPFKLSLGFDNYGENNEIGKYRYNISTGLEGLILNEKLDVSYTFVRPILPNRKAVKSVDELLPGEELEEVSDKRRSRRNENLDINLSFPIKNNKIYLKY</sequence>
<accession>A0A7Z0PFV4</accession>
<organism evidence="2 3">
    <name type="scientific">Streptobacillus felis</name>
    <dbReference type="NCBI Taxonomy" id="1384509"/>
    <lineage>
        <taxon>Bacteria</taxon>
        <taxon>Fusobacteriati</taxon>
        <taxon>Fusobacteriota</taxon>
        <taxon>Fusobacteriia</taxon>
        <taxon>Fusobacteriales</taxon>
        <taxon>Leptotrichiaceae</taxon>
        <taxon>Streptobacillus</taxon>
    </lineage>
</organism>
<dbReference type="Pfam" id="PF03865">
    <property type="entry name" value="ShlB"/>
    <property type="match status" value="1"/>
</dbReference>
<comment type="caution">
    <text evidence="2">The sequence shown here is derived from an EMBL/GenBank/DDBJ whole genome shotgun (WGS) entry which is preliminary data.</text>
</comment>
<dbReference type="Gene3D" id="2.40.160.50">
    <property type="entry name" value="membrane protein fhac: a member of the omp85/tpsb transporter family"/>
    <property type="match status" value="1"/>
</dbReference>
<gene>
    <name evidence="2" type="ORF">HP397_06600</name>
</gene>
<dbReference type="InterPro" id="IPR005565">
    <property type="entry name" value="Hemolysn_activator_HlyB_C"/>
</dbReference>
<dbReference type="RefSeq" id="WP_218950350.1">
    <property type="nucleotide sequence ID" value="NZ_JABMKT010000060.1"/>
</dbReference>
<dbReference type="Proteomes" id="UP000526184">
    <property type="component" value="Unassembled WGS sequence"/>
</dbReference>